<keyword evidence="3" id="KW-1185">Reference proteome</keyword>
<evidence type="ECO:0000313" key="3">
    <source>
        <dbReference type="Proteomes" id="UP000570474"/>
    </source>
</evidence>
<accession>A0A847RQQ7</accession>
<protein>
    <recommendedName>
        <fullName evidence="4">Outer membrane protein beta-barrel domain-containing protein</fullName>
    </recommendedName>
</protein>
<sequence>MKKIVFLLFLSWSTITATAQKKFTLSIGPSASISTLRALDAKGIGALLAGEYQFHTRFSVVAIAGYEHFSTNLYDPWAHVNVTTFNLMPVMAGMRYYPWPFLYGGVSTGIVIKGSEHVRSRLAIAPAVGYLLPAGKGKIDMGLQLMGIPQGMGISEQNVLERGGYSYLSLRVAYRW</sequence>
<dbReference type="Proteomes" id="UP000570474">
    <property type="component" value="Unassembled WGS sequence"/>
</dbReference>
<evidence type="ECO:0000313" key="2">
    <source>
        <dbReference type="EMBL" id="NLR63157.1"/>
    </source>
</evidence>
<evidence type="ECO:0000256" key="1">
    <source>
        <dbReference type="SAM" id="SignalP"/>
    </source>
</evidence>
<proteinExistence type="predicted"/>
<organism evidence="2 3">
    <name type="scientific">Chitinophaga varians</name>
    <dbReference type="NCBI Taxonomy" id="2202339"/>
    <lineage>
        <taxon>Bacteria</taxon>
        <taxon>Pseudomonadati</taxon>
        <taxon>Bacteroidota</taxon>
        <taxon>Chitinophagia</taxon>
        <taxon>Chitinophagales</taxon>
        <taxon>Chitinophagaceae</taxon>
        <taxon>Chitinophaga</taxon>
    </lineage>
</organism>
<reference evidence="2 3" key="1">
    <citation type="submission" date="2020-04" db="EMBL/GenBank/DDBJ databases">
        <authorList>
            <person name="Yin C."/>
        </authorList>
    </citation>
    <scope>NUCLEOTIDE SEQUENCE [LARGE SCALE GENOMIC DNA]</scope>
    <source>
        <strain evidence="2 3">Ae27</strain>
    </source>
</reference>
<feature type="chain" id="PRO_5032511150" description="Outer membrane protein beta-barrel domain-containing protein" evidence="1">
    <location>
        <begin position="20"/>
        <end position="176"/>
    </location>
</feature>
<evidence type="ECO:0008006" key="4">
    <source>
        <dbReference type="Google" id="ProtNLM"/>
    </source>
</evidence>
<keyword evidence="1" id="KW-0732">Signal</keyword>
<name>A0A847RQQ7_9BACT</name>
<comment type="caution">
    <text evidence="2">The sequence shown here is derived from an EMBL/GenBank/DDBJ whole genome shotgun (WGS) entry which is preliminary data.</text>
</comment>
<dbReference type="EMBL" id="JABAIA010000001">
    <property type="protein sequence ID" value="NLR63157.1"/>
    <property type="molecule type" value="Genomic_DNA"/>
</dbReference>
<dbReference type="RefSeq" id="WP_168869171.1">
    <property type="nucleotide sequence ID" value="NZ_JABAIA010000001.1"/>
</dbReference>
<dbReference type="AlphaFoldDB" id="A0A847RQQ7"/>
<gene>
    <name evidence="2" type="ORF">HGH92_02450</name>
</gene>
<feature type="signal peptide" evidence="1">
    <location>
        <begin position="1"/>
        <end position="19"/>
    </location>
</feature>